<comment type="caution">
    <text evidence="2">The sequence shown here is derived from an EMBL/GenBank/DDBJ whole genome shotgun (WGS) entry which is preliminary data.</text>
</comment>
<keyword evidence="1" id="KW-0472">Membrane</keyword>
<evidence type="ECO:0000313" key="2">
    <source>
        <dbReference type="EMBL" id="PAV80646.1"/>
    </source>
</evidence>
<evidence type="ECO:0000313" key="3">
    <source>
        <dbReference type="Proteomes" id="UP000218231"/>
    </source>
</evidence>
<dbReference type="AlphaFoldDB" id="A0A2A2L300"/>
<dbReference type="Proteomes" id="UP000218231">
    <property type="component" value="Unassembled WGS sequence"/>
</dbReference>
<accession>A0A2A2L300</accession>
<dbReference type="EMBL" id="LIAE01007231">
    <property type="protein sequence ID" value="PAV80646.1"/>
    <property type="molecule type" value="Genomic_DNA"/>
</dbReference>
<proteinExistence type="predicted"/>
<reference evidence="2 3" key="1">
    <citation type="journal article" date="2017" name="Curr. Biol.">
        <title>Genome architecture and evolution of a unichromosomal asexual nematode.</title>
        <authorList>
            <person name="Fradin H."/>
            <person name="Zegar C."/>
            <person name="Gutwein M."/>
            <person name="Lucas J."/>
            <person name="Kovtun M."/>
            <person name="Corcoran D."/>
            <person name="Baugh L.R."/>
            <person name="Kiontke K."/>
            <person name="Gunsalus K."/>
            <person name="Fitch D.H."/>
            <person name="Piano F."/>
        </authorList>
    </citation>
    <scope>NUCLEOTIDE SEQUENCE [LARGE SCALE GENOMIC DNA]</scope>
    <source>
        <strain evidence="2">PF1309</strain>
    </source>
</reference>
<organism evidence="2 3">
    <name type="scientific">Diploscapter pachys</name>
    <dbReference type="NCBI Taxonomy" id="2018661"/>
    <lineage>
        <taxon>Eukaryota</taxon>
        <taxon>Metazoa</taxon>
        <taxon>Ecdysozoa</taxon>
        <taxon>Nematoda</taxon>
        <taxon>Chromadorea</taxon>
        <taxon>Rhabditida</taxon>
        <taxon>Rhabditina</taxon>
        <taxon>Rhabditomorpha</taxon>
        <taxon>Rhabditoidea</taxon>
        <taxon>Rhabditidae</taxon>
        <taxon>Diploscapter</taxon>
    </lineage>
</organism>
<feature type="transmembrane region" description="Helical" evidence="1">
    <location>
        <begin position="27"/>
        <end position="48"/>
    </location>
</feature>
<keyword evidence="1" id="KW-1133">Transmembrane helix</keyword>
<keyword evidence="1" id="KW-0812">Transmembrane</keyword>
<keyword evidence="3" id="KW-1185">Reference proteome</keyword>
<evidence type="ECO:0000256" key="1">
    <source>
        <dbReference type="SAM" id="Phobius"/>
    </source>
</evidence>
<gene>
    <name evidence="2" type="ORF">WR25_22870</name>
</gene>
<protein>
    <submittedName>
        <fullName evidence="2">Uncharacterized protein</fullName>
    </submittedName>
</protein>
<name>A0A2A2L300_9BILA</name>
<sequence>MIVCRDRCRQFALLLWKDWVLVRRNKLWTFFEIVLPLIFVLPVIFVIVKYQTVELNPGEVFNMINIKGGPTDLEMSGVKLKTITPVKFDNEAKMLSELKSNLPNNTRGSTICSIKE</sequence>
<dbReference type="STRING" id="2018661.A0A2A2L300"/>